<keyword evidence="3" id="KW-1185">Reference proteome</keyword>
<proteinExistence type="predicted"/>
<dbReference type="InterPro" id="IPR011008">
    <property type="entry name" value="Dimeric_a/b-barrel"/>
</dbReference>
<dbReference type="SUPFAM" id="SSF54909">
    <property type="entry name" value="Dimeric alpha+beta barrel"/>
    <property type="match status" value="1"/>
</dbReference>
<dbReference type="Pfam" id="PF03992">
    <property type="entry name" value="ABM"/>
    <property type="match status" value="1"/>
</dbReference>
<organism evidence="2 3">
    <name type="scientific">Salinisphaera hydrothermalis (strain C41B8)</name>
    <dbReference type="NCBI Taxonomy" id="1304275"/>
    <lineage>
        <taxon>Bacteria</taxon>
        <taxon>Pseudomonadati</taxon>
        <taxon>Pseudomonadota</taxon>
        <taxon>Gammaproteobacteria</taxon>
        <taxon>Salinisphaerales</taxon>
        <taxon>Salinisphaeraceae</taxon>
        <taxon>Salinisphaera</taxon>
    </lineage>
</organism>
<name>A0A084IQF3_SALHC</name>
<dbReference type="Gene3D" id="3.30.70.100">
    <property type="match status" value="1"/>
</dbReference>
<dbReference type="RefSeq" id="WP_037333820.1">
    <property type="nucleotide sequence ID" value="NZ_APNK01000002.1"/>
</dbReference>
<protein>
    <recommendedName>
        <fullName evidence="1">ABM domain-containing protein</fullName>
    </recommendedName>
</protein>
<dbReference type="Proteomes" id="UP000028302">
    <property type="component" value="Unassembled WGS sequence"/>
</dbReference>
<dbReference type="OrthoDB" id="540574at2"/>
<accession>A0A084IQF3</accession>
<dbReference type="STRING" id="1304275.C41B8_02367"/>
<comment type="caution">
    <text evidence="2">The sequence shown here is derived from an EMBL/GenBank/DDBJ whole genome shotgun (WGS) entry which is preliminary data.</text>
</comment>
<gene>
    <name evidence="2" type="ORF">C41B8_02367</name>
</gene>
<dbReference type="EMBL" id="APNK01000002">
    <property type="protein sequence ID" value="KEZ78937.1"/>
    <property type="molecule type" value="Genomic_DNA"/>
</dbReference>
<dbReference type="eggNOG" id="COG1359">
    <property type="taxonomic scope" value="Bacteria"/>
</dbReference>
<reference evidence="2 3" key="1">
    <citation type="submission" date="2013-03" db="EMBL/GenBank/DDBJ databases">
        <title>Salinisphaera hydrothermalis C41B8 Genome Sequencing.</title>
        <authorList>
            <person name="Li C."/>
            <person name="Lai Q."/>
            <person name="Shao Z."/>
        </authorList>
    </citation>
    <scope>NUCLEOTIDE SEQUENCE [LARGE SCALE GENOMIC DNA]</scope>
    <source>
        <strain evidence="2 3">C41B8</strain>
    </source>
</reference>
<evidence type="ECO:0000313" key="2">
    <source>
        <dbReference type="EMBL" id="KEZ78937.1"/>
    </source>
</evidence>
<evidence type="ECO:0000313" key="3">
    <source>
        <dbReference type="Proteomes" id="UP000028302"/>
    </source>
</evidence>
<dbReference type="InterPro" id="IPR007138">
    <property type="entry name" value="ABM_dom"/>
</dbReference>
<evidence type="ECO:0000259" key="1">
    <source>
        <dbReference type="Pfam" id="PF03992"/>
    </source>
</evidence>
<dbReference type="AlphaFoldDB" id="A0A084IQF3"/>
<feature type="domain" description="ABM" evidence="1">
    <location>
        <begin position="14"/>
        <end position="72"/>
    </location>
</feature>
<sequence length="121" mass="13682">MAELQDTGVSFSPYFEIPPERMDEFRGLVDEFVAATKNEPGCLYYGFCFHGNQALCREGYADGDAFLAHLDNVGELFARAQQVAKVTRMEMHGPEPELAKLRAPLAELDIVWFTQDCGFRR</sequence>